<protein>
    <recommendedName>
        <fullName evidence="1">MoxR-vWA-beta-propeller ternary system domain-containing protein</fullName>
    </recommendedName>
</protein>
<dbReference type="Pfam" id="PF19918">
    <property type="entry name" value="bpX2"/>
    <property type="match status" value="1"/>
</dbReference>
<name>A0ABW5ZUN4_9FLAO</name>
<accession>A0ABW5ZUN4</accession>
<sequence>MAKNSADIIEFLVRIDKSDLNTLAQIRHFENLKLAQNENDIWVKGFSMEQIDSVAVKTLPKKNIFYIKDSKLFPKESLLPIGKLPSSLLWTPIQMALLLEEPQLNHNFFGIHETIDIQLSPFSEEKQLFATLINLDNTTKSTIESSPNFRLEHLKYVLVNTSKLLIIGHPTLGIKGQSFWFHNDFLLPNGYHFKFPILTKSIKNAINSNGEHYVLWQKNNSYALIKKSDFKPMSISSFRRTLSLLDIHA</sequence>
<dbReference type="EMBL" id="JBHUOS010000007">
    <property type="protein sequence ID" value="MFD2915606.1"/>
    <property type="molecule type" value="Genomic_DNA"/>
</dbReference>
<keyword evidence="3" id="KW-1185">Reference proteome</keyword>
<dbReference type="Proteomes" id="UP001597548">
    <property type="component" value="Unassembled WGS sequence"/>
</dbReference>
<evidence type="ECO:0000313" key="2">
    <source>
        <dbReference type="EMBL" id="MFD2915606.1"/>
    </source>
</evidence>
<gene>
    <name evidence="2" type="ORF">ACFS29_08150</name>
</gene>
<evidence type="ECO:0000313" key="3">
    <source>
        <dbReference type="Proteomes" id="UP001597548"/>
    </source>
</evidence>
<evidence type="ECO:0000259" key="1">
    <source>
        <dbReference type="Pfam" id="PF19918"/>
    </source>
</evidence>
<organism evidence="2 3">
    <name type="scientific">Psychroserpens luteus</name>
    <dbReference type="NCBI Taxonomy" id="1434066"/>
    <lineage>
        <taxon>Bacteria</taxon>
        <taxon>Pseudomonadati</taxon>
        <taxon>Bacteroidota</taxon>
        <taxon>Flavobacteriia</taxon>
        <taxon>Flavobacteriales</taxon>
        <taxon>Flavobacteriaceae</taxon>
        <taxon>Psychroserpens</taxon>
    </lineage>
</organism>
<feature type="domain" description="MoxR-vWA-beta-propeller ternary system" evidence="1">
    <location>
        <begin position="13"/>
        <end position="239"/>
    </location>
</feature>
<reference evidence="3" key="1">
    <citation type="journal article" date="2019" name="Int. J. Syst. Evol. Microbiol.">
        <title>The Global Catalogue of Microorganisms (GCM) 10K type strain sequencing project: providing services to taxonomists for standard genome sequencing and annotation.</title>
        <authorList>
            <consortium name="The Broad Institute Genomics Platform"/>
            <consortium name="The Broad Institute Genome Sequencing Center for Infectious Disease"/>
            <person name="Wu L."/>
            <person name="Ma J."/>
        </authorList>
    </citation>
    <scope>NUCLEOTIDE SEQUENCE [LARGE SCALE GENOMIC DNA]</scope>
    <source>
        <strain evidence="3">KCTC 32514</strain>
    </source>
</reference>
<dbReference type="RefSeq" id="WP_194509501.1">
    <property type="nucleotide sequence ID" value="NZ_JADILU010000008.1"/>
</dbReference>
<proteinExistence type="predicted"/>
<dbReference type="InterPro" id="IPR045552">
    <property type="entry name" value="bpX2"/>
</dbReference>
<comment type="caution">
    <text evidence="2">The sequence shown here is derived from an EMBL/GenBank/DDBJ whole genome shotgun (WGS) entry which is preliminary data.</text>
</comment>